<name>A0A9P0HL60_NEZVI</name>
<organism evidence="1 2">
    <name type="scientific">Nezara viridula</name>
    <name type="common">Southern green stink bug</name>
    <name type="synonym">Cimex viridulus</name>
    <dbReference type="NCBI Taxonomy" id="85310"/>
    <lineage>
        <taxon>Eukaryota</taxon>
        <taxon>Metazoa</taxon>
        <taxon>Ecdysozoa</taxon>
        <taxon>Arthropoda</taxon>
        <taxon>Hexapoda</taxon>
        <taxon>Insecta</taxon>
        <taxon>Pterygota</taxon>
        <taxon>Neoptera</taxon>
        <taxon>Paraneoptera</taxon>
        <taxon>Hemiptera</taxon>
        <taxon>Heteroptera</taxon>
        <taxon>Panheteroptera</taxon>
        <taxon>Pentatomomorpha</taxon>
        <taxon>Pentatomoidea</taxon>
        <taxon>Pentatomidae</taxon>
        <taxon>Pentatominae</taxon>
        <taxon>Nezara</taxon>
    </lineage>
</organism>
<accession>A0A9P0HL60</accession>
<evidence type="ECO:0000313" key="1">
    <source>
        <dbReference type="EMBL" id="CAH1403759.1"/>
    </source>
</evidence>
<dbReference type="Proteomes" id="UP001152798">
    <property type="component" value="Chromosome 5"/>
</dbReference>
<sequence length="90" mass="10282">MLSPLISGVILGGGKLPQQIKNEDFTRTVIVCRTKLNLMPISNHGRRASNEKQCPVFQRERIRCIRLLCKPGVLYFPVCIDCKPVYICMY</sequence>
<dbReference type="AlphaFoldDB" id="A0A9P0HL60"/>
<dbReference type="EMBL" id="OV725081">
    <property type="protein sequence ID" value="CAH1403759.1"/>
    <property type="molecule type" value="Genomic_DNA"/>
</dbReference>
<protein>
    <submittedName>
        <fullName evidence="1">Uncharacterized protein</fullName>
    </submittedName>
</protein>
<proteinExistence type="predicted"/>
<evidence type="ECO:0000313" key="2">
    <source>
        <dbReference type="Proteomes" id="UP001152798"/>
    </source>
</evidence>
<reference evidence="1" key="1">
    <citation type="submission" date="2022-01" db="EMBL/GenBank/DDBJ databases">
        <authorList>
            <person name="King R."/>
        </authorList>
    </citation>
    <scope>NUCLEOTIDE SEQUENCE</scope>
</reference>
<keyword evidence="2" id="KW-1185">Reference proteome</keyword>
<gene>
    <name evidence="1" type="ORF">NEZAVI_LOCUS12317</name>
</gene>